<organism evidence="1 2">
    <name type="scientific">Leptospira noguchii</name>
    <dbReference type="NCBI Taxonomy" id="28182"/>
    <lineage>
        <taxon>Bacteria</taxon>
        <taxon>Pseudomonadati</taxon>
        <taxon>Spirochaetota</taxon>
        <taxon>Spirochaetia</taxon>
        <taxon>Leptospirales</taxon>
        <taxon>Leptospiraceae</taxon>
        <taxon>Leptospira</taxon>
    </lineage>
</organism>
<evidence type="ECO:0000313" key="2">
    <source>
        <dbReference type="Proteomes" id="UP000012112"/>
    </source>
</evidence>
<reference evidence="1 2" key="1">
    <citation type="submission" date="2013-01" db="EMBL/GenBank/DDBJ databases">
        <authorList>
            <person name="Harkins D.M."/>
            <person name="Durkin A.S."/>
            <person name="Brinkac L.M."/>
            <person name="Haft D.H."/>
            <person name="Selengut J.D."/>
            <person name="Sanka R."/>
            <person name="DePew J."/>
            <person name="Purushe J."/>
            <person name="Matthias M.A."/>
            <person name="Vinetz J.M."/>
            <person name="Sutton G.G."/>
            <person name="Nierman W.C."/>
            <person name="Fouts D.E."/>
        </authorList>
    </citation>
    <scope>NUCLEOTIDE SEQUENCE [LARGE SCALE GENOMIC DNA]</scope>
    <source>
        <strain evidence="1 2">HAI1536</strain>
    </source>
</reference>
<accession>M6VUS7</accession>
<name>M6VUS7_9LEPT</name>
<evidence type="ECO:0000313" key="1">
    <source>
        <dbReference type="EMBL" id="EMO53308.1"/>
    </source>
</evidence>
<sequence length="40" mass="4510">MIQRTKSTLGKLKSNTSSFESHWKQAGISVFIFIGMSDTF</sequence>
<dbReference type="AlphaFoldDB" id="M6VUS7"/>
<dbReference type="Proteomes" id="UP000012112">
    <property type="component" value="Unassembled WGS sequence"/>
</dbReference>
<dbReference type="EMBL" id="AKWD02000043">
    <property type="protein sequence ID" value="EMO53308.1"/>
    <property type="molecule type" value="Genomic_DNA"/>
</dbReference>
<protein>
    <submittedName>
        <fullName evidence="1">Uncharacterized protein</fullName>
    </submittedName>
</protein>
<gene>
    <name evidence="1" type="ORF">LEP1GSC172_1844</name>
</gene>
<comment type="caution">
    <text evidence="1">The sequence shown here is derived from an EMBL/GenBank/DDBJ whole genome shotgun (WGS) entry which is preliminary data.</text>
</comment>
<proteinExistence type="predicted"/>